<proteinExistence type="predicted"/>
<feature type="non-terminal residue" evidence="1">
    <location>
        <position position="1"/>
    </location>
</feature>
<keyword evidence="2" id="KW-1185">Reference proteome</keyword>
<evidence type="ECO:0000313" key="2">
    <source>
        <dbReference type="Proteomes" id="UP000837857"/>
    </source>
</evidence>
<dbReference type="EMBL" id="OW152823">
    <property type="protein sequence ID" value="CAH2039873.1"/>
    <property type="molecule type" value="Genomic_DNA"/>
</dbReference>
<gene>
    <name evidence="1" type="ORF">IPOD504_LOCUS2066</name>
</gene>
<sequence>MCCTHETHDVGPTLNLTVGARKTDSHRSYCFTVTTGTQGAVGNNERHNFKSPAVWKRHRSLKPLKP</sequence>
<organism evidence="1 2">
    <name type="scientific">Iphiclides podalirius</name>
    <name type="common">scarce swallowtail</name>
    <dbReference type="NCBI Taxonomy" id="110791"/>
    <lineage>
        <taxon>Eukaryota</taxon>
        <taxon>Metazoa</taxon>
        <taxon>Ecdysozoa</taxon>
        <taxon>Arthropoda</taxon>
        <taxon>Hexapoda</taxon>
        <taxon>Insecta</taxon>
        <taxon>Pterygota</taxon>
        <taxon>Neoptera</taxon>
        <taxon>Endopterygota</taxon>
        <taxon>Lepidoptera</taxon>
        <taxon>Glossata</taxon>
        <taxon>Ditrysia</taxon>
        <taxon>Papilionoidea</taxon>
        <taxon>Papilionidae</taxon>
        <taxon>Papilioninae</taxon>
        <taxon>Iphiclides</taxon>
    </lineage>
</organism>
<name>A0ABN8HR12_9NEOP</name>
<protein>
    <submittedName>
        <fullName evidence="1">Uncharacterized protein</fullName>
    </submittedName>
</protein>
<reference evidence="1" key="1">
    <citation type="submission" date="2022-03" db="EMBL/GenBank/DDBJ databases">
        <authorList>
            <person name="Martin H S."/>
        </authorList>
    </citation>
    <scope>NUCLEOTIDE SEQUENCE</scope>
</reference>
<evidence type="ECO:0000313" key="1">
    <source>
        <dbReference type="EMBL" id="CAH2039873.1"/>
    </source>
</evidence>
<dbReference type="Proteomes" id="UP000837857">
    <property type="component" value="Chromosome 11"/>
</dbReference>
<accession>A0ABN8HR12</accession>